<comment type="caution">
    <text evidence="1">The sequence shown here is derived from an EMBL/GenBank/DDBJ whole genome shotgun (WGS) entry which is preliminary data.</text>
</comment>
<protein>
    <recommendedName>
        <fullName evidence="3">Four-helix bundle copper-binding protein</fullName>
    </recommendedName>
</protein>
<evidence type="ECO:0000313" key="2">
    <source>
        <dbReference type="Proteomes" id="UP000248882"/>
    </source>
</evidence>
<dbReference type="Proteomes" id="UP000248882">
    <property type="component" value="Unassembled WGS sequence"/>
</dbReference>
<dbReference type="AlphaFoldDB" id="A0A2W7R0J0"/>
<dbReference type="Gene3D" id="1.20.1270.360">
    <property type="match status" value="1"/>
</dbReference>
<dbReference type="EMBL" id="QKZT01000005">
    <property type="protein sequence ID" value="PZX54044.1"/>
    <property type="molecule type" value="Genomic_DNA"/>
</dbReference>
<sequence length="103" mass="11198">MKALTSSSSNYRDILEQCIKDCQILIETQKQIPGRERCIELSNLCIGACNDCLVACESVGEGIGKMMQSCVDACIACAAECKRLASMKDKEARVHAPYPSLGH</sequence>
<reference evidence="1 2" key="1">
    <citation type="submission" date="2018-06" db="EMBL/GenBank/DDBJ databases">
        <title>Genomic Encyclopedia of Archaeal and Bacterial Type Strains, Phase II (KMG-II): from individual species to whole genera.</title>
        <authorList>
            <person name="Goeker M."/>
        </authorList>
    </citation>
    <scope>NUCLEOTIDE SEQUENCE [LARGE SCALE GENOMIC DNA]</scope>
    <source>
        <strain evidence="1 2">DSM 19830</strain>
    </source>
</reference>
<evidence type="ECO:0000313" key="1">
    <source>
        <dbReference type="EMBL" id="PZX54044.1"/>
    </source>
</evidence>
<dbReference type="RefSeq" id="WP_111317461.1">
    <property type="nucleotide sequence ID" value="NZ_QKZT01000005.1"/>
</dbReference>
<gene>
    <name evidence="1" type="ORF">LV85_01383</name>
</gene>
<organism evidence="1 2">
    <name type="scientific">Algoriphagus chordae</name>
    <dbReference type="NCBI Taxonomy" id="237019"/>
    <lineage>
        <taxon>Bacteria</taxon>
        <taxon>Pseudomonadati</taxon>
        <taxon>Bacteroidota</taxon>
        <taxon>Cytophagia</taxon>
        <taxon>Cytophagales</taxon>
        <taxon>Cyclobacteriaceae</taxon>
        <taxon>Algoriphagus</taxon>
    </lineage>
</organism>
<accession>A0A2W7R0J0</accession>
<name>A0A2W7R0J0_9BACT</name>
<dbReference type="Pfam" id="PF03860">
    <property type="entry name" value="Csp"/>
    <property type="match status" value="1"/>
</dbReference>
<dbReference type="OrthoDB" id="5396211at2"/>
<dbReference type="InterPro" id="IPR005560">
    <property type="entry name" value="Csp_YhjQ"/>
</dbReference>
<evidence type="ECO:0008006" key="3">
    <source>
        <dbReference type="Google" id="ProtNLM"/>
    </source>
</evidence>
<keyword evidence="2" id="KW-1185">Reference proteome</keyword>
<proteinExistence type="predicted"/>